<evidence type="ECO:0000313" key="2">
    <source>
        <dbReference type="Proteomes" id="UP001597045"/>
    </source>
</evidence>
<dbReference type="InterPro" id="IPR021269">
    <property type="entry name" value="DUF2848"/>
</dbReference>
<organism evidence="1 2">
    <name type="scientific">Kibdelosporangium lantanae</name>
    <dbReference type="NCBI Taxonomy" id="1497396"/>
    <lineage>
        <taxon>Bacteria</taxon>
        <taxon>Bacillati</taxon>
        <taxon>Actinomycetota</taxon>
        <taxon>Actinomycetes</taxon>
        <taxon>Pseudonocardiales</taxon>
        <taxon>Pseudonocardiaceae</taxon>
        <taxon>Kibdelosporangium</taxon>
    </lineage>
</organism>
<dbReference type="Pfam" id="PF11010">
    <property type="entry name" value="DUF2848"/>
    <property type="match status" value="1"/>
</dbReference>
<proteinExistence type="predicted"/>
<dbReference type="Proteomes" id="UP001597045">
    <property type="component" value="Unassembled WGS sequence"/>
</dbReference>
<sequence>MERYGVGWSKQVAPNVLSRQAWRFEEVAGRIDTMTLTAWVRNTEWTEIQSSTCADLQPPKYWVDLLHARRLYAIANAIRSPRRALNAAWVKYRW</sequence>
<keyword evidence="2" id="KW-1185">Reference proteome</keyword>
<comment type="caution">
    <text evidence="1">The sequence shown here is derived from an EMBL/GenBank/DDBJ whole genome shotgun (WGS) entry which is preliminary data.</text>
</comment>
<name>A0ABW3MHW1_9PSEU</name>
<dbReference type="EMBL" id="JBHTIS010001722">
    <property type="protein sequence ID" value="MFD1048655.1"/>
    <property type="molecule type" value="Genomic_DNA"/>
</dbReference>
<protein>
    <submittedName>
        <fullName evidence="1">DUF2848 family protein</fullName>
    </submittedName>
</protein>
<accession>A0ABW3MHW1</accession>
<reference evidence="2" key="1">
    <citation type="journal article" date="2019" name="Int. J. Syst. Evol. Microbiol.">
        <title>The Global Catalogue of Microorganisms (GCM) 10K type strain sequencing project: providing services to taxonomists for standard genome sequencing and annotation.</title>
        <authorList>
            <consortium name="The Broad Institute Genomics Platform"/>
            <consortium name="The Broad Institute Genome Sequencing Center for Infectious Disease"/>
            <person name="Wu L."/>
            <person name="Ma J."/>
        </authorList>
    </citation>
    <scope>NUCLEOTIDE SEQUENCE [LARGE SCALE GENOMIC DNA]</scope>
    <source>
        <strain evidence="2">JCM 31486</strain>
    </source>
</reference>
<evidence type="ECO:0000313" key="1">
    <source>
        <dbReference type="EMBL" id="MFD1048655.1"/>
    </source>
</evidence>
<gene>
    <name evidence="1" type="ORF">ACFQ1S_25555</name>
</gene>